<proteinExistence type="inferred from homology"/>
<evidence type="ECO:0000256" key="8">
    <source>
        <dbReference type="PIRSR" id="PIRSR000862-1"/>
    </source>
</evidence>
<evidence type="ECO:0000256" key="2">
    <source>
        <dbReference type="ARBA" id="ARBA00022729"/>
    </source>
</evidence>
<evidence type="ECO:0000256" key="7">
    <source>
        <dbReference type="PIRNR" id="PIRNR000862"/>
    </source>
</evidence>
<keyword evidence="13" id="KW-1185">Reference proteome</keyword>
<dbReference type="PANTHER" id="PTHR11005">
    <property type="entry name" value="LYSOSOMAL ACID LIPASE-RELATED"/>
    <property type="match status" value="1"/>
</dbReference>
<keyword evidence="6" id="KW-0325">Glycoprotein</keyword>
<dbReference type="Proteomes" id="UP001154078">
    <property type="component" value="Chromosome 2"/>
</dbReference>
<dbReference type="InterPro" id="IPR025483">
    <property type="entry name" value="Lipase_euk"/>
</dbReference>
<dbReference type="OrthoDB" id="9974421at2759"/>
<feature type="active site" description="Charge relay system" evidence="8">
    <location>
        <position position="386"/>
    </location>
</feature>
<feature type="chain" id="PRO_5040300206" description="Lipase" evidence="9">
    <location>
        <begin position="19"/>
        <end position="410"/>
    </location>
</feature>
<dbReference type="EMBL" id="OV121133">
    <property type="protein sequence ID" value="CAH0550442.1"/>
    <property type="molecule type" value="Genomic_DNA"/>
</dbReference>
<dbReference type="PIRSF" id="PIRSF000862">
    <property type="entry name" value="Steryl_ester_lip"/>
    <property type="match status" value="1"/>
</dbReference>
<sequence>MLLKVFFVVKFFIVTVNGMLDNNVCTKWDSYYFMPLSKNCYHDPDFSSNTPEIIERHLGKGTVENYTVTTEDGYILTAFRIVRKNPKGVIVLGHPLAVDGIIWVAEGNASLAFTLWRLGYEVWLTNNRGTYYSEEHVNLTVNNIKYWDFSYHELGVYDLPVFTEKISETSNSTELIYVSHSTGSTAATIYASLLPEHAKKHYKVSIMMAPPVFMKHSTGISRSLCTYIFCPLSPILRFLGIGGLFTKNSLSKALTKILVIMPSKRWFVFLDLFFSGITPGQVDPKLFNLIFSLIPRGLSLKVMYHFCQAYFSWDFLMWDYGKKENLRKYNSTKPPRYPLQKIQIPIHFITSKNDLIATSQDSDTLWNALPDVAKIYGRTDISGLNHVDFFVGKDRYSLAYDHVLDLLRKM</sequence>
<evidence type="ECO:0000259" key="11">
    <source>
        <dbReference type="Pfam" id="PF04083"/>
    </source>
</evidence>
<dbReference type="InterPro" id="IPR029058">
    <property type="entry name" value="AB_hydrolase_fold"/>
</dbReference>
<keyword evidence="5" id="KW-0443">Lipid metabolism</keyword>
<dbReference type="Pfam" id="PF04083">
    <property type="entry name" value="Abhydro_lipase"/>
    <property type="match status" value="1"/>
</dbReference>
<feature type="signal peptide" evidence="9">
    <location>
        <begin position="1"/>
        <end position="18"/>
    </location>
</feature>
<keyword evidence="2 9" id="KW-0732">Signal</keyword>
<dbReference type="InterPro" id="IPR006693">
    <property type="entry name" value="AB_hydrolase_lipase"/>
</dbReference>
<evidence type="ECO:0000313" key="12">
    <source>
        <dbReference type="EMBL" id="CAH0550442.1"/>
    </source>
</evidence>
<evidence type="ECO:0000259" key="10">
    <source>
        <dbReference type="Pfam" id="PF00561"/>
    </source>
</evidence>
<evidence type="ECO:0000256" key="3">
    <source>
        <dbReference type="ARBA" id="ARBA00022801"/>
    </source>
</evidence>
<name>A0A9P0AU24_BRAAE</name>
<evidence type="ECO:0000256" key="4">
    <source>
        <dbReference type="ARBA" id="ARBA00022963"/>
    </source>
</evidence>
<dbReference type="Gene3D" id="3.40.50.1820">
    <property type="entry name" value="alpha/beta hydrolase"/>
    <property type="match status" value="1"/>
</dbReference>
<gene>
    <name evidence="12" type="ORF">MELIAE_LOCUS3249</name>
</gene>
<feature type="active site" description="Charge relay system" evidence="8">
    <location>
        <position position="354"/>
    </location>
</feature>
<dbReference type="AlphaFoldDB" id="A0A9P0AU24"/>
<evidence type="ECO:0000256" key="9">
    <source>
        <dbReference type="SAM" id="SignalP"/>
    </source>
</evidence>
<comment type="similarity">
    <text evidence="1 7">Belongs to the AB hydrolase superfamily. Lipase family.</text>
</comment>
<feature type="domain" description="AB hydrolase-1" evidence="10">
    <location>
        <begin position="112"/>
        <end position="206"/>
    </location>
</feature>
<dbReference type="GO" id="GO:0016788">
    <property type="term" value="F:hydrolase activity, acting on ester bonds"/>
    <property type="evidence" value="ECO:0007669"/>
    <property type="project" value="InterPro"/>
</dbReference>
<evidence type="ECO:0000256" key="5">
    <source>
        <dbReference type="ARBA" id="ARBA00023098"/>
    </source>
</evidence>
<keyword evidence="3 7" id="KW-0378">Hydrolase</keyword>
<dbReference type="FunFam" id="3.40.50.1820:FF:000057">
    <property type="entry name" value="Lipase"/>
    <property type="match status" value="1"/>
</dbReference>
<dbReference type="Pfam" id="PF00561">
    <property type="entry name" value="Abhydrolase_1"/>
    <property type="match status" value="1"/>
</dbReference>
<accession>A0A9P0AU24</accession>
<dbReference type="SUPFAM" id="SSF53474">
    <property type="entry name" value="alpha/beta-Hydrolases"/>
    <property type="match status" value="1"/>
</dbReference>
<feature type="active site" description="Nucleophile" evidence="8">
    <location>
        <position position="181"/>
    </location>
</feature>
<dbReference type="GO" id="GO:0016042">
    <property type="term" value="P:lipid catabolic process"/>
    <property type="evidence" value="ECO:0007669"/>
    <property type="project" value="UniProtKB-KW"/>
</dbReference>
<evidence type="ECO:0000256" key="6">
    <source>
        <dbReference type="ARBA" id="ARBA00023180"/>
    </source>
</evidence>
<dbReference type="InterPro" id="IPR000073">
    <property type="entry name" value="AB_hydrolase_1"/>
</dbReference>
<keyword evidence="4 7" id="KW-0442">Lipid degradation</keyword>
<evidence type="ECO:0000313" key="13">
    <source>
        <dbReference type="Proteomes" id="UP001154078"/>
    </source>
</evidence>
<protein>
    <recommendedName>
        <fullName evidence="7">Lipase</fullName>
    </recommendedName>
</protein>
<reference evidence="12" key="1">
    <citation type="submission" date="2021-12" db="EMBL/GenBank/DDBJ databases">
        <authorList>
            <person name="King R."/>
        </authorList>
    </citation>
    <scope>NUCLEOTIDE SEQUENCE</scope>
</reference>
<organism evidence="12 13">
    <name type="scientific">Brassicogethes aeneus</name>
    <name type="common">Rape pollen beetle</name>
    <name type="synonym">Meligethes aeneus</name>
    <dbReference type="NCBI Taxonomy" id="1431903"/>
    <lineage>
        <taxon>Eukaryota</taxon>
        <taxon>Metazoa</taxon>
        <taxon>Ecdysozoa</taxon>
        <taxon>Arthropoda</taxon>
        <taxon>Hexapoda</taxon>
        <taxon>Insecta</taxon>
        <taxon>Pterygota</taxon>
        <taxon>Neoptera</taxon>
        <taxon>Endopterygota</taxon>
        <taxon>Coleoptera</taxon>
        <taxon>Polyphaga</taxon>
        <taxon>Cucujiformia</taxon>
        <taxon>Nitidulidae</taxon>
        <taxon>Meligethinae</taxon>
        <taxon>Brassicogethes</taxon>
    </lineage>
</organism>
<feature type="domain" description="Partial AB-hydrolase lipase" evidence="11">
    <location>
        <begin position="62"/>
        <end position="106"/>
    </location>
</feature>
<evidence type="ECO:0000256" key="1">
    <source>
        <dbReference type="ARBA" id="ARBA00010701"/>
    </source>
</evidence>